<comment type="caution">
    <text evidence="2">The sequence shown here is derived from an EMBL/GenBank/DDBJ whole genome shotgun (WGS) entry which is preliminary data.</text>
</comment>
<evidence type="ECO:0000313" key="3">
    <source>
        <dbReference type="Proteomes" id="UP001597024"/>
    </source>
</evidence>
<protein>
    <submittedName>
        <fullName evidence="2">Uncharacterized protein</fullName>
    </submittedName>
</protein>
<sequence>PQGTLGLRLLSRQGLDPAIEAHAGDTLRAFFAAVPPSRPFLTGLPGGEPQLRDQYKTGHPISQSN</sequence>
<feature type="non-terminal residue" evidence="2">
    <location>
        <position position="1"/>
    </location>
</feature>
<gene>
    <name evidence="2" type="ORF">ACFQ08_43835</name>
</gene>
<evidence type="ECO:0000313" key="2">
    <source>
        <dbReference type="EMBL" id="MFD0891525.1"/>
    </source>
</evidence>
<name>A0ABW3E5Y3_9ACTN</name>
<dbReference type="Proteomes" id="UP001597024">
    <property type="component" value="Unassembled WGS sequence"/>
</dbReference>
<proteinExistence type="predicted"/>
<organism evidence="2 3">
    <name type="scientific">Streptosporangium algeriense</name>
    <dbReference type="NCBI Taxonomy" id="1682748"/>
    <lineage>
        <taxon>Bacteria</taxon>
        <taxon>Bacillati</taxon>
        <taxon>Actinomycetota</taxon>
        <taxon>Actinomycetes</taxon>
        <taxon>Streptosporangiales</taxon>
        <taxon>Streptosporangiaceae</taxon>
        <taxon>Streptosporangium</taxon>
    </lineage>
</organism>
<keyword evidence="3" id="KW-1185">Reference proteome</keyword>
<evidence type="ECO:0000256" key="1">
    <source>
        <dbReference type="SAM" id="MobiDB-lite"/>
    </source>
</evidence>
<dbReference type="EMBL" id="JBHTHX010003256">
    <property type="protein sequence ID" value="MFD0891525.1"/>
    <property type="molecule type" value="Genomic_DNA"/>
</dbReference>
<feature type="region of interest" description="Disordered" evidence="1">
    <location>
        <begin position="41"/>
        <end position="65"/>
    </location>
</feature>
<accession>A0ABW3E5Y3</accession>
<reference evidence="3" key="1">
    <citation type="journal article" date="2019" name="Int. J. Syst. Evol. Microbiol.">
        <title>The Global Catalogue of Microorganisms (GCM) 10K type strain sequencing project: providing services to taxonomists for standard genome sequencing and annotation.</title>
        <authorList>
            <consortium name="The Broad Institute Genomics Platform"/>
            <consortium name="The Broad Institute Genome Sequencing Center for Infectious Disease"/>
            <person name="Wu L."/>
            <person name="Ma J."/>
        </authorList>
    </citation>
    <scope>NUCLEOTIDE SEQUENCE [LARGE SCALE GENOMIC DNA]</scope>
    <source>
        <strain evidence="3">CCUG 62974</strain>
    </source>
</reference>